<keyword evidence="2" id="KW-1185">Reference proteome</keyword>
<dbReference type="RefSeq" id="WP_123691926.1">
    <property type="nucleotide sequence ID" value="NZ_AP019700.1"/>
</dbReference>
<dbReference type="GO" id="GO:0005506">
    <property type="term" value="F:iron ion binding"/>
    <property type="evidence" value="ECO:0007669"/>
    <property type="project" value="UniProtKB-ARBA"/>
</dbReference>
<dbReference type="GO" id="GO:0016706">
    <property type="term" value="F:2-oxoglutarate-dependent dioxygenase activity"/>
    <property type="evidence" value="ECO:0007669"/>
    <property type="project" value="UniProtKB-ARBA"/>
</dbReference>
<dbReference type="Pfam" id="PF05721">
    <property type="entry name" value="PhyH"/>
    <property type="match status" value="1"/>
</dbReference>
<organism evidence="1 2">
    <name type="scientific">Stella humosa</name>
    <dbReference type="NCBI Taxonomy" id="94"/>
    <lineage>
        <taxon>Bacteria</taxon>
        <taxon>Pseudomonadati</taxon>
        <taxon>Pseudomonadota</taxon>
        <taxon>Alphaproteobacteria</taxon>
        <taxon>Rhodospirillales</taxon>
        <taxon>Stellaceae</taxon>
        <taxon>Stella</taxon>
    </lineage>
</organism>
<dbReference type="OrthoDB" id="2553118at2"/>
<dbReference type="SUPFAM" id="SSF51197">
    <property type="entry name" value="Clavaminate synthase-like"/>
    <property type="match status" value="1"/>
</dbReference>
<reference evidence="1 2" key="1">
    <citation type="submission" date="2018-11" db="EMBL/GenBank/DDBJ databases">
        <title>Genomic Encyclopedia of Type Strains, Phase IV (KMG-IV): sequencing the most valuable type-strain genomes for metagenomic binning, comparative biology and taxonomic classification.</title>
        <authorList>
            <person name="Goeker M."/>
        </authorList>
    </citation>
    <scope>NUCLEOTIDE SEQUENCE [LARGE SCALE GENOMIC DNA]</scope>
    <source>
        <strain evidence="1 2">DSM 5900</strain>
    </source>
</reference>
<name>A0A3N1KQV3_9PROT</name>
<accession>A0A3N1KQV3</accession>
<dbReference type="Gene3D" id="2.60.120.620">
    <property type="entry name" value="q2cbj1_9rhob like domain"/>
    <property type="match status" value="1"/>
</dbReference>
<keyword evidence="1" id="KW-0560">Oxidoreductase</keyword>
<keyword evidence="1" id="KW-0223">Dioxygenase</keyword>
<dbReference type="Proteomes" id="UP000278222">
    <property type="component" value="Unassembled WGS sequence"/>
</dbReference>
<protein>
    <submittedName>
        <fullName evidence="1">Phytanoyl-CoA dioxygenase PhyH</fullName>
    </submittedName>
</protein>
<evidence type="ECO:0000313" key="2">
    <source>
        <dbReference type="Proteomes" id="UP000278222"/>
    </source>
</evidence>
<evidence type="ECO:0000313" key="1">
    <source>
        <dbReference type="EMBL" id="ROP84193.1"/>
    </source>
</evidence>
<dbReference type="InterPro" id="IPR008775">
    <property type="entry name" value="Phytyl_CoA_dOase-like"/>
</dbReference>
<gene>
    <name evidence="1" type="ORF">EDC65_3541</name>
</gene>
<dbReference type="EMBL" id="RJKX01000015">
    <property type="protein sequence ID" value="ROP84193.1"/>
    <property type="molecule type" value="Genomic_DNA"/>
</dbReference>
<dbReference type="PANTHER" id="PTHR20883">
    <property type="entry name" value="PHYTANOYL-COA DIOXYGENASE DOMAIN CONTAINING 1"/>
    <property type="match status" value="1"/>
</dbReference>
<dbReference type="AlphaFoldDB" id="A0A3N1KQV3"/>
<proteinExistence type="predicted"/>
<dbReference type="PANTHER" id="PTHR20883:SF46">
    <property type="entry name" value="PHYTANOYL-COA HYDROXYLASE"/>
    <property type="match status" value="1"/>
</dbReference>
<sequence>MALADVERRFYAAAGHLTVPVVFRADEMDAAIADAEAWGESFLSDLAPEQRRWYVDGGVKARTVLRKLDNPHAVRPAFRNLATDPRLVGLVEELIGPGVSVYFSQIFFKPPKGGGPKPMHQDNFYFGPADPEGLVTAWVALDTATVDNGCLHFGDGSHRRPLLAHVAPANEPYNLQVPHEIAADIEMTPAPVPKGGVSFHHGGTLHQSGVNRSTRWRRAVAFHYVGAGNAFTHPALPYDEAAIVRVS</sequence>
<comment type="caution">
    <text evidence="1">The sequence shown here is derived from an EMBL/GenBank/DDBJ whole genome shotgun (WGS) entry which is preliminary data.</text>
</comment>